<dbReference type="Proteomes" id="UP001221686">
    <property type="component" value="Unassembled WGS sequence"/>
</dbReference>
<feature type="region of interest" description="Disordered" evidence="1">
    <location>
        <begin position="17"/>
        <end position="36"/>
    </location>
</feature>
<gene>
    <name evidence="2" type="ORF">POL25_42640</name>
</gene>
<dbReference type="EMBL" id="JAQNDL010000005">
    <property type="protein sequence ID" value="MDC0723658.1"/>
    <property type="molecule type" value="Genomic_DNA"/>
</dbReference>
<protein>
    <recommendedName>
        <fullName evidence="4">Lipoprotein</fullName>
    </recommendedName>
</protein>
<evidence type="ECO:0000313" key="2">
    <source>
        <dbReference type="EMBL" id="MDC0723658.1"/>
    </source>
</evidence>
<evidence type="ECO:0000256" key="1">
    <source>
        <dbReference type="SAM" id="MobiDB-lite"/>
    </source>
</evidence>
<reference evidence="2 3" key="1">
    <citation type="submission" date="2022-11" db="EMBL/GenBank/DDBJ databases">
        <title>Minimal conservation of predation-associated metabolite biosynthetic gene clusters underscores biosynthetic potential of Myxococcota including descriptions for ten novel species: Archangium lansinium sp. nov., Myxococcus landrumus sp. nov., Nannocystis bai.</title>
        <authorList>
            <person name="Ahearne A."/>
            <person name="Stevens C."/>
            <person name="Dowd S."/>
        </authorList>
    </citation>
    <scope>NUCLEOTIDE SEQUENCE [LARGE SCALE GENOMIC DNA]</scope>
    <source>
        <strain evidence="2 3">BB15-2</strain>
    </source>
</reference>
<keyword evidence="3" id="KW-1185">Reference proteome</keyword>
<proteinExistence type="predicted"/>
<sequence>MRDALSLSLLLACNSAAPPSPGSAPAASAGADGAAAPAGPIELTAIAQQPSRLPDGTELEVVSAGYAHTKDDRNLSDCRLEVRRAGQRETLSLERVDAPAPQVALGWRFTLDSVAAYNPPAKCFLTAERAP</sequence>
<dbReference type="RefSeq" id="WP_272092201.1">
    <property type="nucleotide sequence ID" value="NZ_JAQNDL010000005.1"/>
</dbReference>
<accession>A0ABT5EDZ2</accession>
<evidence type="ECO:0000313" key="3">
    <source>
        <dbReference type="Proteomes" id="UP001221686"/>
    </source>
</evidence>
<evidence type="ECO:0008006" key="4">
    <source>
        <dbReference type="Google" id="ProtNLM"/>
    </source>
</evidence>
<name>A0ABT5EDZ2_9BACT</name>
<comment type="caution">
    <text evidence="2">The sequence shown here is derived from an EMBL/GenBank/DDBJ whole genome shotgun (WGS) entry which is preliminary data.</text>
</comment>
<organism evidence="2 3">
    <name type="scientific">Nannocystis bainbridge</name>
    <dbReference type="NCBI Taxonomy" id="2995303"/>
    <lineage>
        <taxon>Bacteria</taxon>
        <taxon>Pseudomonadati</taxon>
        <taxon>Myxococcota</taxon>
        <taxon>Polyangia</taxon>
        <taxon>Nannocystales</taxon>
        <taxon>Nannocystaceae</taxon>
        <taxon>Nannocystis</taxon>
    </lineage>
</organism>